<dbReference type="AlphaFoldDB" id="A0A6J4N223"/>
<feature type="compositionally biased region" description="Basic and acidic residues" evidence="1">
    <location>
        <begin position="27"/>
        <end position="38"/>
    </location>
</feature>
<protein>
    <submittedName>
        <fullName evidence="2">Mobile element protein</fullName>
    </submittedName>
</protein>
<proteinExistence type="predicted"/>
<reference evidence="2" key="1">
    <citation type="submission" date="2020-02" db="EMBL/GenBank/DDBJ databases">
        <authorList>
            <person name="Meier V. D."/>
        </authorList>
    </citation>
    <scope>NUCLEOTIDE SEQUENCE</scope>
    <source>
        <strain evidence="2">AVDCRST_MAG64</strain>
    </source>
</reference>
<organism evidence="2">
    <name type="scientific">uncultured Phycisphaerae bacterium</name>
    <dbReference type="NCBI Taxonomy" id="904963"/>
    <lineage>
        <taxon>Bacteria</taxon>
        <taxon>Pseudomonadati</taxon>
        <taxon>Planctomycetota</taxon>
        <taxon>Phycisphaerae</taxon>
        <taxon>environmental samples</taxon>
    </lineage>
</organism>
<dbReference type="EMBL" id="CADCUQ010000076">
    <property type="protein sequence ID" value="CAA9375834.1"/>
    <property type="molecule type" value="Genomic_DNA"/>
</dbReference>
<feature type="compositionally biased region" description="Low complexity" evidence="1">
    <location>
        <begin position="1"/>
        <end position="17"/>
    </location>
</feature>
<gene>
    <name evidence="2" type="ORF">AVDCRST_MAG64-295</name>
</gene>
<feature type="compositionally biased region" description="Basic and acidic residues" evidence="1">
    <location>
        <begin position="74"/>
        <end position="84"/>
    </location>
</feature>
<feature type="region of interest" description="Disordered" evidence="1">
    <location>
        <begin position="1"/>
        <end position="84"/>
    </location>
</feature>
<feature type="compositionally biased region" description="Low complexity" evidence="1">
    <location>
        <begin position="53"/>
        <end position="73"/>
    </location>
</feature>
<accession>A0A6J4N223</accession>
<sequence>GEEAAQAGGDRGQAAPGRGAGGAGQDGGRRGAGDRGDGGDLLQVARRVRRLEAGPGEAVEAAGGGERPPAQGRGRPDAGEVRPEESRLGKLLLYSGRMAQLLIGCCRPRRM</sequence>
<name>A0A6J4N223_9BACT</name>
<evidence type="ECO:0000256" key="1">
    <source>
        <dbReference type="SAM" id="MobiDB-lite"/>
    </source>
</evidence>
<feature type="non-terminal residue" evidence="2">
    <location>
        <position position="111"/>
    </location>
</feature>
<feature type="non-terminal residue" evidence="2">
    <location>
        <position position="1"/>
    </location>
</feature>
<evidence type="ECO:0000313" key="2">
    <source>
        <dbReference type="EMBL" id="CAA9375834.1"/>
    </source>
</evidence>